<keyword evidence="4" id="KW-1185">Reference proteome</keyword>
<feature type="region of interest" description="Disordered" evidence="1">
    <location>
        <begin position="217"/>
        <end position="286"/>
    </location>
</feature>
<dbReference type="EMBL" id="JACHMI010000001">
    <property type="protein sequence ID" value="MBB6551038.1"/>
    <property type="molecule type" value="Genomic_DNA"/>
</dbReference>
<feature type="compositionally biased region" description="Pro residues" evidence="1">
    <location>
        <begin position="273"/>
        <end position="286"/>
    </location>
</feature>
<sequence length="286" mass="30265">MSSGQPYEERARRRRIPRQLLKIATIAIVAAGGLGVTVSASAATLTPTPPTTPPVTPPVTPTETATETPTVTATPAPTETPTASPAPAELPPINPWGFAGTMHGEFSVATKDGCGTVTLLTQTGQVTALADGSITVRSQDGFEQTYTIDESTRQPRVRLRDGEESRIQQDGWVSVTATTDGQTARAAYLLDLSQPMRLHPQDKSGWRRAKQWWGIVPNWQTPTPCPTPTQTSTPPPTDTPTTVPTQTPTEIPTEPPAESPTETPTGAPAETPTQPPVETPAPTPTS</sequence>
<evidence type="ECO:0000313" key="3">
    <source>
        <dbReference type="EMBL" id="MBB6551038.1"/>
    </source>
</evidence>
<feature type="transmembrane region" description="Helical" evidence="2">
    <location>
        <begin position="20"/>
        <end position="43"/>
    </location>
</feature>
<evidence type="ECO:0000256" key="1">
    <source>
        <dbReference type="SAM" id="MobiDB-lite"/>
    </source>
</evidence>
<feature type="compositionally biased region" description="Low complexity" evidence="1">
    <location>
        <begin position="259"/>
        <end position="272"/>
    </location>
</feature>
<keyword evidence="2" id="KW-0812">Transmembrane</keyword>
<keyword evidence="2" id="KW-1133">Transmembrane helix</keyword>
<feature type="compositionally biased region" description="Low complexity" evidence="1">
    <location>
        <begin position="61"/>
        <end position="87"/>
    </location>
</feature>
<feature type="compositionally biased region" description="Pro residues" evidence="1">
    <location>
        <begin position="223"/>
        <end position="238"/>
    </location>
</feature>
<dbReference type="RefSeq" id="WP_185105192.1">
    <property type="nucleotide sequence ID" value="NZ_BAAAXY010000163.1"/>
</dbReference>
<organism evidence="3 4">
    <name type="scientific">Nonomuraea rubra</name>
    <dbReference type="NCBI Taxonomy" id="46180"/>
    <lineage>
        <taxon>Bacteria</taxon>
        <taxon>Bacillati</taxon>
        <taxon>Actinomycetota</taxon>
        <taxon>Actinomycetes</taxon>
        <taxon>Streptosporangiales</taxon>
        <taxon>Streptosporangiaceae</taxon>
        <taxon>Nonomuraea</taxon>
    </lineage>
</organism>
<protein>
    <submittedName>
        <fullName evidence="3">Outer membrane biosynthesis protein TonB</fullName>
    </submittedName>
</protein>
<dbReference type="Proteomes" id="UP000565579">
    <property type="component" value="Unassembled WGS sequence"/>
</dbReference>
<evidence type="ECO:0000256" key="2">
    <source>
        <dbReference type="SAM" id="Phobius"/>
    </source>
</evidence>
<dbReference type="AlphaFoldDB" id="A0A7X0U0Z1"/>
<keyword evidence="2" id="KW-0472">Membrane</keyword>
<reference evidence="3 4" key="1">
    <citation type="submission" date="2020-08" db="EMBL/GenBank/DDBJ databases">
        <title>Sequencing the genomes of 1000 actinobacteria strains.</title>
        <authorList>
            <person name="Klenk H.-P."/>
        </authorList>
    </citation>
    <scope>NUCLEOTIDE SEQUENCE [LARGE SCALE GENOMIC DNA]</scope>
    <source>
        <strain evidence="3 4">DSM 43768</strain>
    </source>
</reference>
<evidence type="ECO:0000313" key="4">
    <source>
        <dbReference type="Proteomes" id="UP000565579"/>
    </source>
</evidence>
<feature type="compositionally biased region" description="Pro residues" evidence="1">
    <location>
        <begin position="47"/>
        <end position="60"/>
    </location>
</feature>
<proteinExistence type="predicted"/>
<feature type="compositionally biased region" description="Low complexity" evidence="1">
    <location>
        <begin position="239"/>
        <end position="252"/>
    </location>
</feature>
<accession>A0A7X0U0Z1</accession>
<feature type="region of interest" description="Disordered" evidence="1">
    <location>
        <begin position="44"/>
        <end position="89"/>
    </location>
</feature>
<gene>
    <name evidence="3" type="ORF">HD593_005833</name>
</gene>
<comment type="caution">
    <text evidence="3">The sequence shown here is derived from an EMBL/GenBank/DDBJ whole genome shotgun (WGS) entry which is preliminary data.</text>
</comment>
<name>A0A7X0U0Z1_9ACTN</name>